<comment type="caution">
    <text evidence="2">The sequence shown here is derived from an EMBL/GenBank/DDBJ whole genome shotgun (WGS) entry which is preliminary data.</text>
</comment>
<dbReference type="SUPFAM" id="SSF51338">
    <property type="entry name" value="Composite domain of metallo-dependent hydrolases"/>
    <property type="match status" value="2"/>
</dbReference>
<dbReference type="InterPro" id="IPR006680">
    <property type="entry name" value="Amidohydro-rel"/>
</dbReference>
<name>A0ABT5B363_9BACT</name>
<dbReference type="SUPFAM" id="SSF51556">
    <property type="entry name" value="Metallo-dependent hydrolases"/>
    <property type="match status" value="1"/>
</dbReference>
<dbReference type="PANTHER" id="PTHR43135:SF3">
    <property type="entry name" value="ALPHA-D-RIBOSE 1-METHYLPHOSPHONATE 5-TRIPHOSPHATE DIPHOSPHATASE"/>
    <property type="match status" value="1"/>
</dbReference>
<dbReference type="EMBL" id="JAQNDN010000003">
    <property type="protein sequence ID" value="MDC0667898.1"/>
    <property type="molecule type" value="Genomic_DNA"/>
</dbReference>
<dbReference type="InterPro" id="IPR057744">
    <property type="entry name" value="OTAase-like"/>
</dbReference>
<dbReference type="Pfam" id="PF01979">
    <property type="entry name" value="Amidohydro_1"/>
    <property type="match status" value="1"/>
</dbReference>
<gene>
    <name evidence="2" type="ORF">POL58_09120</name>
</gene>
<organism evidence="2 3">
    <name type="scientific">Nannocystis radixulma</name>
    <dbReference type="NCBI Taxonomy" id="2995305"/>
    <lineage>
        <taxon>Bacteria</taxon>
        <taxon>Pseudomonadati</taxon>
        <taxon>Myxococcota</taxon>
        <taxon>Polyangia</taxon>
        <taxon>Nannocystales</taxon>
        <taxon>Nannocystaceae</taxon>
        <taxon>Nannocystis</taxon>
    </lineage>
</organism>
<feature type="domain" description="Amidohydrolase-related" evidence="1">
    <location>
        <begin position="114"/>
        <end position="470"/>
    </location>
</feature>
<dbReference type="CDD" id="cd01299">
    <property type="entry name" value="Met_dep_hydrolase_A"/>
    <property type="match status" value="1"/>
</dbReference>
<evidence type="ECO:0000313" key="3">
    <source>
        <dbReference type="Proteomes" id="UP001217838"/>
    </source>
</evidence>
<evidence type="ECO:0000259" key="1">
    <source>
        <dbReference type="Pfam" id="PF01979"/>
    </source>
</evidence>
<keyword evidence="3" id="KW-1185">Reference proteome</keyword>
<protein>
    <submittedName>
        <fullName evidence="2">Amidohydrolase family protein</fullName>
    </submittedName>
</protein>
<proteinExistence type="predicted"/>
<dbReference type="InterPro" id="IPR032466">
    <property type="entry name" value="Metal_Hydrolase"/>
</dbReference>
<dbReference type="Gene3D" id="3.20.20.140">
    <property type="entry name" value="Metal-dependent hydrolases"/>
    <property type="match status" value="1"/>
</dbReference>
<dbReference type="Gene3D" id="2.30.40.10">
    <property type="entry name" value="Urease, subunit C, domain 1"/>
    <property type="match status" value="1"/>
</dbReference>
<evidence type="ECO:0000313" key="2">
    <source>
        <dbReference type="EMBL" id="MDC0667898.1"/>
    </source>
</evidence>
<dbReference type="PANTHER" id="PTHR43135">
    <property type="entry name" value="ALPHA-D-RIBOSE 1-METHYLPHOSPHONATE 5-TRIPHOSPHATE DIPHOSPHATASE"/>
    <property type="match status" value="1"/>
</dbReference>
<sequence length="482" mass="50835">MNSSHSFDASPRHFARPSRSRGPLELGVVALLAFAATRPGLAHSPSAKHGASGAAAPGPARLTLFEDVRIFDGRHASLSAPSHVLVRDNVIERISTAPIAAEPDTTVIPAAGRVLMPGLIDMHWHAMLVRSTPAALLANDMGYTNLQAGAEATATLMRGFTTVRDMGGPSFALKRAIDEGLLPGPRIYPSGAVITVTSGHGDFRQLSELPRTLGGPLSRVEQLGGAAIADSPDEVRLRVREQLMHGATQIKLTAGGGVASPFSPLDVSTFTQEELHAAVEAAENWGTYVCTHAYTSASIQRSIAAGVKCIEHGHLMDDATARLMAQKGIWLSTQPFLDLGGAAALGPVEQGQMRQVVSGTARVYALARKYGIKTAFGTDILFSAALAERQGAMLADLTHWYTAAEALIMATSTNAELLALSGPRNPYPGKLGVVEQGALADLLVVDGDPLRDIRLVADPGKNFLVIMKNGVIYKNTLPGFGR</sequence>
<dbReference type="InterPro" id="IPR051781">
    <property type="entry name" value="Metallo-dep_Hydrolase"/>
</dbReference>
<dbReference type="Proteomes" id="UP001217838">
    <property type="component" value="Unassembled WGS sequence"/>
</dbReference>
<reference evidence="2 3" key="1">
    <citation type="submission" date="2022-11" db="EMBL/GenBank/DDBJ databases">
        <title>Minimal conservation of predation-associated metabolite biosynthetic gene clusters underscores biosynthetic potential of Myxococcota including descriptions for ten novel species: Archangium lansinium sp. nov., Myxococcus landrumus sp. nov., Nannocystis bai.</title>
        <authorList>
            <person name="Ahearne A."/>
            <person name="Stevens C."/>
            <person name="Dowd S."/>
        </authorList>
    </citation>
    <scope>NUCLEOTIDE SEQUENCE [LARGE SCALE GENOMIC DNA]</scope>
    <source>
        <strain evidence="2 3">NCELM</strain>
    </source>
</reference>
<accession>A0ABT5B363</accession>
<dbReference type="RefSeq" id="WP_271996430.1">
    <property type="nucleotide sequence ID" value="NZ_JAQNDN010000003.1"/>
</dbReference>
<dbReference type="InterPro" id="IPR011059">
    <property type="entry name" value="Metal-dep_hydrolase_composite"/>
</dbReference>